<gene>
    <name evidence="2" type="ORF">KFK09_010373</name>
</gene>
<evidence type="ECO:0000256" key="1">
    <source>
        <dbReference type="SAM" id="MobiDB-lite"/>
    </source>
</evidence>
<accession>A0A8T3BBS9</accession>
<sequence>MKPMGEGDGEKGRVRSGKEAEPRTHGGLSRRLRRRRFRPEQEVGGGGRLGSAAGLDTDTAWTDGSFEPSPNPPPPVTELILLRNQSYI</sequence>
<evidence type="ECO:0000313" key="2">
    <source>
        <dbReference type="EMBL" id="KAI0509777.1"/>
    </source>
</evidence>
<feature type="region of interest" description="Disordered" evidence="1">
    <location>
        <begin position="1"/>
        <end position="88"/>
    </location>
</feature>
<proteinExistence type="predicted"/>
<organism evidence="2 3">
    <name type="scientific">Dendrobium nobile</name>
    <name type="common">Orchid</name>
    <dbReference type="NCBI Taxonomy" id="94219"/>
    <lineage>
        <taxon>Eukaryota</taxon>
        <taxon>Viridiplantae</taxon>
        <taxon>Streptophyta</taxon>
        <taxon>Embryophyta</taxon>
        <taxon>Tracheophyta</taxon>
        <taxon>Spermatophyta</taxon>
        <taxon>Magnoliopsida</taxon>
        <taxon>Liliopsida</taxon>
        <taxon>Asparagales</taxon>
        <taxon>Orchidaceae</taxon>
        <taxon>Epidendroideae</taxon>
        <taxon>Malaxideae</taxon>
        <taxon>Dendrobiinae</taxon>
        <taxon>Dendrobium</taxon>
    </lineage>
</organism>
<protein>
    <submittedName>
        <fullName evidence="2">Uncharacterized protein</fullName>
    </submittedName>
</protein>
<feature type="compositionally biased region" description="Basic and acidic residues" evidence="1">
    <location>
        <begin position="8"/>
        <end position="24"/>
    </location>
</feature>
<evidence type="ECO:0000313" key="3">
    <source>
        <dbReference type="Proteomes" id="UP000829196"/>
    </source>
</evidence>
<keyword evidence="3" id="KW-1185">Reference proteome</keyword>
<reference evidence="2" key="1">
    <citation type="journal article" date="2022" name="Front. Genet.">
        <title>Chromosome-Scale Assembly of the Dendrobium nobile Genome Provides Insights Into the Molecular Mechanism of the Biosynthesis of the Medicinal Active Ingredient of Dendrobium.</title>
        <authorList>
            <person name="Xu Q."/>
            <person name="Niu S.-C."/>
            <person name="Li K.-L."/>
            <person name="Zheng P.-J."/>
            <person name="Zhang X.-J."/>
            <person name="Jia Y."/>
            <person name="Liu Y."/>
            <person name="Niu Y.-X."/>
            <person name="Yu L.-H."/>
            <person name="Chen D.-F."/>
            <person name="Zhang G.-Q."/>
        </authorList>
    </citation>
    <scope>NUCLEOTIDE SEQUENCE</scope>
    <source>
        <tissue evidence="2">Leaf</tissue>
    </source>
</reference>
<dbReference type="Proteomes" id="UP000829196">
    <property type="component" value="Unassembled WGS sequence"/>
</dbReference>
<name>A0A8T3BBS9_DENNO</name>
<dbReference type="AlphaFoldDB" id="A0A8T3BBS9"/>
<feature type="compositionally biased region" description="Basic residues" evidence="1">
    <location>
        <begin position="28"/>
        <end position="37"/>
    </location>
</feature>
<dbReference type="EMBL" id="JAGYWB010000009">
    <property type="protein sequence ID" value="KAI0509777.1"/>
    <property type="molecule type" value="Genomic_DNA"/>
</dbReference>
<comment type="caution">
    <text evidence="2">The sequence shown here is derived from an EMBL/GenBank/DDBJ whole genome shotgun (WGS) entry which is preliminary data.</text>
</comment>